<dbReference type="InterPro" id="IPR005302">
    <property type="entry name" value="MoCF_Sase_C"/>
</dbReference>
<dbReference type="GO" id="GO:0030151">
    <property type="term" value="F:molybdenum ion binding"/>
    <property type="evidence" value="ECO:0007669"/>
    <property type="project" value="InterPro"/>
</dbReference>
<sequence>SGSQLDGFRPGLMTAVLDRDPTGALVRRAGVMAVVVVGGPVRAGDPIEVCPPAGPRRRLEPV</sequence>
<dbReference type="AlphaFoldDB" id="A0A6J4TYI1"/>
<dbReference type="PROSITE" id="PS51340">
    <property type="entry name" value="MOSC"/>
    <property type="match status" value="1"/>
</dbReference>
<reference evidence="2" key="1">
    <citation type="submission" date="2020-02" db="EMBL/GenBank/DDBJ databases">
        <authorList>
            <person name="Meier V. D."/>
        </authorList>
    </citation>
    <scope>NUCLEOTIDE SEQUENCE</scope>
    <source>
        <strain evidence="2">AVDCRST_MAG79</strain>
    </source>
</reference>
<accession>A0A6J4TYI1</accession>
<name>A0A6J4TYI1_9ACTN</name>
<protein>
    <recommendedName>
        <fullName evidence="1">MOSC domain-containing protein</fullName>
    </recommendedName>
</protein>
<dbReference type="Gene3D" id="2.40.33.20">
    <property type="entry name" value="PK beta-barrel domain-like"/>
    <property type="match status" value="1"/>
</dbReference>
<proteinExistence type="predicted"/>
<evidence type="ECO:0000313" key="2">
    <source>
        <dbReference type="EMBL" id="CAA9535867.1"/>
    </source>
</evidence>
<feature type="non-terminal residue" evidence="2">
    <location>
        <position position="1"/>
    </location>
</feature>
<dbReference type="InterPro" id="IPR011037">
    <property type="entry name" value="Pyrv_Knase-like_insert_dom_sf"/>
</dbReference>
<dbReference type="GO" id="GO:0003824">
    <property type="term" value="F:catalytic activity"/>
    <property type="evidence" value="ECO:0007669"/>
    <property type="project" value="InterPro"/>
</dbReference>
<evidence type="ECO:0000259" key="1">
    <source>
        <dbReference type="PROSITE" id="PS51340"/>
    </source>
</evidence>
<dbReference type="GO" id="GO:0030170">
    <property type="term" value="F:pyridoxal phosphate binding"/>
    <property type="evidence" value="ECO:0007669"/>
    <property type="project" value="InterPro"/>
</dbReference>
<dbReference type="SUPFAM" id="SSF50800">
    <property type="entry name" value="PK beta-barrel domain-like"/>
    <property type="match status" value="1"/>
</dbReference>
<gene>
    <name evidence="2" type="ORF">AVDCRST_MAG79-1353</name>
</gene>
<dbReference type="EMBL" id="CADCWC010000214">
    <property type="protein sequence ID" value="CAA9535867.1"/>
    <property type="molecule type" value="Genomic_DNA"/>
</dbReference>
<organism evidence="2">
    <name type="scientific">uncultured Thermoleophilia bacterium</name>
    <dbReference type="NCBI Taxonomy" id="1497501"/>
    <lineage>
        <taxon>Bacteria</taxon>
        <taxon>Bacillati</taxon>
        <taxon>Actinomycetota</taxon>
        <taxon>Thermoleophilia</taxon>
        <taxon>environmental samples</taxon>
    </lineage>
</organism>
<feature type="domain" description="MOSC" evidence="1">
    <location>
        <begin position="1"/>
        <end position="50"/>
    </location>
</feature>